<evidence type="ECO:0000256" key="1">
    <source>
        <dbReference type="SAM" id="Phobius"/>
    </source>
</evidence>
<reference evidence="2 3" key="1">
    <citation type="submission" date="2016-08" db="EMBL/GenBank/DDBJ databases">
        <title>A new outlook on sporulation: Clostridium algidixylanolyticum.</title>
        <authorList>
            <person name="Poppleton D.I."/>
            <person name="Gribaldo S."/>
        </authorList>
    </citation>
    <scope>NUCLEOTIDE SEQUENCE [LARGE SCALE GENOMIC DNA]</scope>
    <source>
        <strain evidence="2 3">SPL73</strain>
    </source>
</reference>
<keyword evidence="1" id="KW-0812">Transmembrane</keyword>
<keyword evidence="1" id="KW-0472">Membrane</keyword>
<proteinExistence type="predicted"/>
<feature type="transmembrane region" description="Helical" evidence="1">
    <location>
        <begin position="40"/>
        <end position="57"/>
    </location>
</feature>
<sequence length="59" mass="6752">MAAYFLLIVQIIGIFIVLYSQALADYLLKSQFSRFTTTKTTSLILIVSSFMIFQLFFSS</sequence>
<evidence type="ECO:0000313" key="3">
    <source>
        <dbReference type="Proteomes" id="UP000284277"/>
    </source>
</evidence>
<keyword evidence="3" id="KW-1185">Reference proteome</keyword>
<name>A0A419STU1_9FIRM</name>
<accession>A0A419STU1</accession>
<feature type="transmembrane region" description="Helical" evidence="1">
    <location>
        <begin position="6"/>
        <end position="28"/>
    </location>
</feature>
<dbReference type="Proteomes" id="UP000284277">
    <property type="component" value="Unassembled WGS sequence"/>
</dbReference>
<protein>
    <submittedName>
        <fullName evidence="2">Uncharacterized protein</fullName>
    </submittedName>
</protein>
<evidence type="ECO:0000313" key="2">
    <source>
        <dbReference type="EMBL" id="RKD28615.1"/>
    </source>
</evidence>
<gene>
    <name evidence="2" type="ORF">BET01_10380</name>
</gene>
<organism evidence="2 3">
    <name type="scientific">Lacrimispora algidixylanolytica</name>
    <dbReference type="NCBI Taxonomy" id="94868"/>
    <lineage>
        <taxon>Bacteria</taxon>
        <taxon>Bacillati</taxon>
        <taxon>Bacillota</taxon>
        <taxon>Clostridia</taxon>
        <taxon>Lachnospirales</taxon>
        <taxon>Lachnospiraceae</taxon>
        <taxon>Lacrimispora</taxon>
    </lineage>
</organism>
<comment type="caution">
    <text evidence="2">The sequence shown here is derived from an EMBL/GenBank/DDBJ whole genome shotgun (WGS) entry which is preliminary data.</text>
</comment>
<dbReference type="AlphaFoldDB" id="A0A419STU1"/>
<keyword evidence="1" id="KW-1133">Transmembrane helix</keyword>
<dbReference type="EMBL" id="MCIA01000034">
    <property type="protein sequence ID" value="RKD28615.1"/>
    <property type="molecule type" value="Genomic_DNA"/>
</dbReference>